<feature type="compositionally biased region" description="Pro residues" evidence="1">
    <location>
        <begin position="76"/>
        <end position="85"/>
    </location>
</feature>
<evidence type="ECO:0000313" key="3">
    <source>
        <dbReference type="Proteomes" id="UP000324974"/>
    </source>
</evidence>
<name>A0A5C1AP77_9BACT</name>
<gene>
    <name evidence="2" type="ORF">PX52LOC_07026</name>
</gene>
<dbReference type="Gene3D" id="1.10.10.10">
    <property type="entry name" value="Winged helix-like DNA-binding domain superfamily/Winged helix DNA-binding domain"/>
    <property type="match status" value="1"/>
</dbReference>
<dbReference type="GO" id="GO:0006313">
    <property type="term" value="P:DNA transposition"/>
    <property type="evidence" value="ECO:0007669"/>
    <property type="project" value="InterPro"/>
</dbReference>
<keyword evidence="3" id="KW-1185">Reference proteome</keyword>
<evidence type="ECO:0000313" key="2">
    <source>
        <dbReference type="EMBL" id="QEL19943.1"/>
    </source>
</evidence>
<dbReference type="InterPro" id="IPR036388">
    <property type="entry name" value="WH-like_DNA-bd_sf"/>
</dbReference>
<proteinExistence type="predicted"/>
<dbReference type="OrthoDB" id="289445at2"/>
<dbReference type="InterPro" id="IPR002514">
    <property type="entry name" value="Transposase_8"/>
</dbReference>
<dbReference type="Proteomes" id="UP000324974">
    <property type="component" value="Chromosome"/>
</dbReference>
<protein>
    <submittedName>
        <fullName evidence="2">IS3 family transposase</fullName>
    </submittedName>
</protein>
<dbReference type="RefSeq" id="WP_149114282.1">
    <property type="nucleotide sequence ID" value="NZ_CP042425.1"/>
</dbReference>
<sequence>MPRPRSTSAAEFKLAAVKVMTEQKRAVAEAARRLDVGEDLLREWRKAFLARGADAFPGTATRPRPRRSFAASGPRSPAPGPSATC</sequence>
<dbReference type="GO" id="GO:0043565">
    <property type="term" value="F:sequence-specific DNA binding"/>
    <property type="evidence" value="ECO:0007669"/>
    <property type="project" value="InterPro"/>
</dbReference>
<feature type="region of interest" description="Disordered" evidence="1">
    <location>
        <begin position="52"/>
        <end position="85"/>
    </location>
</feature>
<dbReference type="InterPro" id="IPR010921">
    <property type="entry name" value="Trp_repressor/repl_initiator"/>
</dbReference>
<organism evidence="2 3">
    <name type="scientific">Limnoglobus roseus</name>
    <dbReference type="NCBI Taxonomy" id="2598579"/>
    <lineage>
        <taxon>Bacteria</taxon>
        <taxon>Pseudomonadati</taxon>
        <taxon>Planctomycetota</taxon>
        <taxon>Planctomycetia</taxon>
        <taxon>Gemmatales</taxon>
        <taxon>Gemmataceae</taxon>
        <taxon>Limnoglobus</taxon>
    </lineage>
</organism>
<accession>A0A5C1AP77</accession>
<dbReference type="GO" id="GO:0004803">
    <property type="term" value="F:transposase activity"/>
    <property type="evidence" value="ECO:0007669"/>
    <property type="project" value="InterPro"/>
</dbReference>
<reference evidence="3" key="1">
    <citation type="submission" date="2019-08" db="EMBL/GenBank/DDBJ databases">
        <title>Limnoglobus roseus gen. nov., sp. nov., a novel freshwater planctomycete with a giant genome from the family Gemmataceae.</title>
        <authorList>
            <person name="Kulichevskaya I.S."/>
            <person name="Naumoff D.G."/>
            <person name="Miroshnikov K."/>
            <person name="Ivanova A."/>
            <person name="Philippov D.A."/>
            <person name="Hakobyan A."/>
            <person name="Rijpstra I.C."/>
            <person name="Sinninghe Damste J.S."/>
            <person name="Liesack W."/>
            <person name="Dedysh S.N."/>
        </authorList>
    </citation>
    <scope>NUCLEOTIDE SEQUENCE [LARGE SCALE GENOMIC DNA]</scope>
    <source>
        <strain evidence="3">PX52</strain>
    </source>
</reference>
<dbReference type="KEGG" id="lrs:PX52LOC_07026"/>
<dbReference type="EMBL" id="CP042425">
    <property type="protein sequence ID" value="QEL19943.1"/>
    <property type="molecule type" value="Genomic_DNA"/>
</dbReference>
<dbReference type="AlphaFoldDB" id="A0A5C1AP77"/>
<dbReference type="SUPFAM" id="SSF48295">
    <property type="entry name" value="TrpR-like"/>
    <property type="match status" value="1"/>
</dbReference>
<evidence type="ECO:0000256" key="1">
    <source>
        <dbReference type="SAM" id="MobiDB-lite"/>
    </source>
</evidence>
<dbReference type="Pfam" id="PF01527">
    <property type="entry name" value="HTH_Tnp_1"/>
    <property type="match status" value="1"/>
</dbReference>